<keyword evidence="2" id="KW-1185">Reference proteome</keyword>
<dbReference type="OrthoDB" id="2106152at2759"/>
<gene>
    <name evidence="1" type="ORF">JDV02_010185</name>
</gene>
<dbReference type="SUPFAM" id="SSF53335">
    <property type="entry name" value="S-adenosyl-L-methionine-dependent methyltransferases"/>
    <property type="match status" value="1"/>
</dbReference>
<dbReference type="Gene3D" id="3.40.50.150">
    <property type="entry name" value="Vaccinia Virus protein VP39"/>
    <property type="match status" value="1"/>
</dbReference>
<sequence length="362" mass="39183">MALTSRISLKGSEPSGPEDYLSTSLGVIFPDDVTNQHGDAEHSLVYASPHLPRPLLLDLADPEGETDRRLFSHYLWNASLLLAELVERDTLGVEDAELHPGGGNGEDGARVVPGLGEGVSFDVRGKAVAELGAGTALPSMMAGLLGAERLVVTDYPAPAVIKTLRENIARNIRPSLAPTGGEHAVTPASSALVTGHSWGELPDDDAFLAANRHAMDRVLVADCLWMPWQHENLHRSIDHFLRRRPCGDSSSSFSTSLSASASSSSPSSSSVEAAAAAAAAARCWVVAGFHTGREKMRGFFDEAALARADLEVERIWERDCDGREREWSWDREDDVTVRKRWLVVAVLKRRDNNDSNSSNNEA</sequence>
<dbReference type="InterPro" id="IPR029063">
    <property type="entry name" value="SAM-dependent_MTases_sf"/>
</dbReference>
<name>A0A9Q8QTZ8_9HYPO</name>
<dbReference type="GO" id="GO:0008112">
    <property type="term" value="F:nicotinamide N-methyltransferase activity"/>
    <property type="evidence" value="ECO:0007669"/>
    <property type="project" value="UniProtKB-EC"/>
</dbReference>
<keyword evidence="1" id="KW-0808">Transferase</keyword>
<dbReference type="GO" id="GO:0032259">
    <property type="term" value="P:methylation"/>
    <property type="evidence" value="ECO:0007669"/>
    <property type="project" value="UniProtKB-KW"/>
</dbReference>
<dbReference type="GO" id="GO:0005737">
    <property type="term" value="C:cytoplasm"/>
    <property type="evidence" value="ECO:0007669"/>
    <property type="project" value="TreeGrafter"/>
</dbReference>
<protein>
    <submittedName>
        <fullName evidence="1">Nicotinamide N-methyltransferase</fullName>
        <ecNumber evidence="1">2.1.1.1</ecNumber>
    </submittedName>
</protein>
<evidence type="ECO:0000313" key="2">
    <source>
        <dbReference type="Proteomes" id="UP000829364"/>
    </source>
</evidence>
<dbReference type="KEGG" id="ptkz:JDV02_010185"/>
<reference evidence="1" key="1">
    <citation type="submission" date="2021-11" db="EMBL/GenBank/DDBJ databases">
        <title>Purpureocillium_takamizusanense_genome.</title>
        <authorList>
            <person name="Nguyen N.-H."/>
        </authorList>
    </citation>
    <scope>NUCLEOTIDE SEQUENCE</scope>
    <source>
        <strain evidence="1">PT3</strain>
    </source>
</reference>
<dbReference type="EMBL" id="CP086364">
    <property type="protein sequence ID" value="UNI24442.1"/>
    <property type="molecule type" value="Genomic_DNA"/>
</dbReference>
<dbReference type="PANTHER" id="PTHR14614">
    <property type="entry name" value="HEPATOCELLULAR CARCINOMA-ASSOCIATED ANTIGEN"/>
    <property type="match status" value="1"/>
</dbReference>
<dbReference type="Pfam" id="PF10294">
    <property type="entry name" value="Methyltransf_16"/>
    <property type="match status" value="1"/>
</dbReference>
<dbReference type="RefSeq" id="XP_047847923.1">
    <property type="nucleotide sequence ID" value="XM_047991910.1"/>
</dbReference>
<dbReference type="EC" id="2.1.1.1" evidence="1"/>
<dbReference type="PANTHER" id="PTHR14614:SF104">
    <property type="entry name" value="N-METHYLTRANSFERASE, PUTATIVE (AFU_ORTHOLOGUE AFUA_1G17750)-RELATED"/>
    <property type="match status" value="1"/>
</dbReference>
<evidence type="ECO:0000313" key="1">
    <source>
        <dbReference type="EMBL" id="UNI24442.1"/>
    </source>
</evidence>
<proteinExistence type="predicted"/>
<keyword evidence="1" id="KW-0489">Methyltransferase</keyword>
<organism evidence="1 2">
    <name type="scientific">Purpureocillium takamizusanense</name>
    <dbReference type="NCBI Taxonomy" id="2060973"/>
    <lineage>
        <taxon>Eukaryota</taxon>
        <taxon>Fungi</taxon>
        <taxon>Dikarya</taxon>
        <taxon>Ascomycota</taxon>
        <taxon>Pezizomycotina</taxon>
        <taxon>Sordariomycetes</taxon>
        <taxon>Hypocreomycetidae</taxon>
        <taxon>Hypocreales</taxon>
        <taxon>Ophiocordycipitaceae</taxon>
        <taxon>Purpureocillium</taxon>
    </lineage>
</organism>
<dbReference type="Proteomes" id="UP000829364">
    <property type="component" value="Chromosome 11"/>
</dbReference>
<dbReference type="AlphaFoldDB" id="A0A9Q8QTZ8"/>
<accession>A0A9Q8QTZ8</accession>
<dbReference type="InterPro" id="IPR019410">
    <property type="entry name" value="Methyltransf_16"/>
</dbReference>
<dbReference type="GeneID" id="72072130"/>